<accession>A0AAV8VPX2</accession>
<sequence length="612" mass="68455">MSERKSKEFDAVDLTEDEDSSEGNPGVDSPFHFVDCAKIAPDPAPGPLNAPSPLSLNTTRPLPLQVPGLALATTFSVNVPKKRLQAVITSVQTPSNKVEQSTSVQAKSFTTTKTSGSQDMLEGDTLQEIETVTIDSDNENSAKNPPNTQPVQQNQTVMEKHPPGKVVIIKKNNKYYKIVIPHNVMPSIDQAVGPVLINIPEVGPLVISNDPHAAKLRSNQMQHVSLNYDALGANRGTPSVIKLKNQDSLKAPQTQTTPNSRYGHLNEVLWDKKYCWTYNRFRKRDLEGFTCNDRLGFTMAETKRVGKCEKILSAAVKKLETKLKEQEEAYENFSVLKMKSNKVKLVQINSIIKPKRRRRGRKIKQEVEALPVNDDVDMEGYHDGLLLTKKVVILNDHHKEVKRNPAVGSRKTSTGKVGRPRKRPRKDIQMTPCFVQITRDKVVEDASTNYCKAAGKRRMSGPRRRPVPNVDPLNARPGLPGDNPLVLRQSSFLENINLILRSRIIKTEEKLKVEVSNFKPVLIMTDATLGMNKDLKTYCNEFTRNNIIYVVNSAKPLPELILTNDDFISAVELGYIKLVDTDLFCKFVANGMSIPGGGVMQQMEHNYCSRKK</sequence>
<proteinExistence type="predicted"/>
<feature type="region of interest" description="Disordered" evidence="2">
    <location>
        <begin position="454"/>
        <end position="477"/>
    </location>
</feature>
<organism evidence="3 4">
    <name type="scientific">Exocentrus adspersus</name>
    <dbReference type="NCBI Taxonomy" id="1586481"/>
    <lineage>
        <taxon>Eukaryota</taxon>
        <taxon>Metazoa</taxon>
        <taxon>Ecdysozoa</taxon>
        <taxon>Arthropoda</taxon>
        <taxon>Hexapoda</taxon>
        <taxon>Insecta</taxon>
        <taxon>Pterygota</taxon>
        <taxon>Neoptera</taxon>
        <taxon>Endopterygota</taxon>
        <taxon>Coleoptera</taxon>
        <taxon>Polyphaga</taxon>
        <taxon>Cucujiformia</taxon>
        <taxon>Chrysomeloidea</taxon>
        <taxon>Cerambycidae</taxon>
        <taxon>Lamiinae</taxon>
        <taxon>Acanthocinini</taxon>
        <taxon>Exocentrus</taxon>
    </lineage>
</organism>
<feature type="region of interest" description="Disordered" evidence="2">
    <location>
        <begin position="1"/>
        <end position="54"/>
    </location>
</feature>
<feature type="compositionally biased region" description="Low complexity" evidence="2">
    <location>
        <begin position="144"/>
        <end position="157"/>
    </location>
</feature>
<comment type="caution">
    <text evidence="3">The sequence shown here is derived from an EMBL/GenBank/DDBJ whole genome shotgun (WGS) entry which is preliminary data.</text>
</comment>
<dbReference type="Proteomes" id="UP001159042">
    <property type="component" value="Unassembled WGS sequence"/>
</dbReference>
<feature type="region of interest" description="Disordered" evidence="2">
    <location>
        <begin position="136"/>
        <end position="157"/>
    </location>
</feature>
<reference evidence="3 4" key="1">
    <citation type="journal article" date="2023" name="Insect Mol. Biol.">
        <title>Genome sequencing provides insights into the evolution of gene families encoding plant cell wall-degrading enzymes in longhorned beetles.</title>
        <authorList>
            <person name="Shin N.R."/>
            <person name="Okamura Y."/>
            <person name="Kirsch R."/>
            <person name="Pauchet Y."/>
        </authorList>
    </citation>
    <scope>NUCLEOTIDE SEQUENCE [LARGE SCALE GENOMIC DNA]</scope>
    <source>
        <strain evidence="3">EAD_L_NR</strain>
    </source>
</reference>
<evidence type="ECO:0000313" key="3">
    <source>
        <dbReference type="EMBL" id="KAJ8916224.1"/>
    </source>
</evidence>
<evidence type="ECO:0000313" key="4">
    <source>
        <dbReference type="Proteomes" id="UP001159042"/>
    </source>
</evidence>
<gene>
    <name evidence="3" type="ORF">NQ315_016363</name>
</gene>
<evidence type="ECO:0000256" key="1">
    <source>
        <dbReference type="SAM" id="Coils"/>
    </source>
</evidence>
<evidence type="ECO:0000256" key="2">
    <source>
        <dbReference type="SAM" id="MobiDB-lite"/>
    </source>
</evidence>
<feature type="compositionally biased region" description="Basic residues" evidence="2">
    <location>
        <begin position="454"/>
        <end position="466"/>
    </location>
</feature>
<feature type="coiled-coil region" evidence="1">
    <location>
        <begin position="309"/>
        <end position="336"/>
    </location>
</feature>
<name>A0AAV8VPX2_9CUCU</name>
<dbReference type="AlphaFoldDB" id="A0AAV8VPX2"/>
<feature type="compositionally biased region" description="Acidic residues" evidence="2">
    <location>
        <begin position="11"/>
        <end position="21"/>
    </location>
</feature>
<protein>
    <submittedName>
        <fullName evidence="3">Uncharacterized protein</fullName>
    </submittedName>
</protein>
<dbReference type="EMBL" id="JANEYG010000044">
    <property type="protein sequence ID" value="KAJ8916224.1"/>
    <property type="molecule type" value="Genomic_DNA"/>
</dbReference>
<feature type="region of interest" description="Disordered" evidence="2">
    <location>
        <begin position="403"/>
        <end position="427"/>
    </location>
</feature>
<keyword evidence="4" id="KW-1185">Reference proteome</keyword>
<keyword evidence="1" id="KW-0175">Coiled coil</keyword>
<feature type="compositionally biased region" description="Basic and acidic residues" evidence="2">
    <location>
        <begin position="1"/>
        <end position="10"/>
    </location>
</feature>